<feature type="signal peptide" evidence="1">
    <location>
        <begin position="1"/>
        <end position="18"/>
    </location>
</feature>
<keyword evidence="3" id="KW-1185">Reference proteome</keyword>
<dbReference type="Proteomes" id="UP000313645">
    <property type="component" value="Unassembled WGS sequence"/>
</dbReference>
<dbReference type="RefSeq" id="WP_131478494.1">
    <property type="nucleotide sequence ID" value="NZ_SJDL01000002.1"/>
</dbReference>
<evidence type="ECO:0000313" key="3">
    <source>
        <dbReference type="Proteomes" id="UP000313645"/>
    </source>
</evidence>
<comment type="caution">
    <text evidence="2">The sequence shown here is derived from an EMBL/GenBank/DDBJ whole genome shotgun (WGS) entry which is preliminary data.</text>
</comment>
<sequence length="188" mass="20865">MLRIPVCAFLLVALPGCASYQSHYGVFSAANASGEERQFRVTWETVDYPDWWLANDRASPIRLETQCSTRVWELRDSTSEGGVQPCGEGIRACASTTSDRAVPSQQVAGPETTCMEVLNARKIVELDRRLDLVVSCRPRQTTIEVDGETENRDYLRASVVPYNIRVREAPRDSLSAKPPALDEKVCGS</sequence>
<evidence type="ECO:0000313" key="2">
    <source>
        <dbReference type="EMBL" id="TBW59099.1"/>
    </source>
</evidence>
<organism evidence="2 3">
    <name type="scientific">Marinobacter halodurans</name>
    <dbReference type="NCBI Taxonomy" id="2528979"/>
    <lineage>
        <taxon>Bacteria</taxon>
        <taxon>Pseudomonadati</taxon>
        <taxon>Pseudomonadota</taxon>
        <taxon>Gammaproteobacteria</taxon>
        <taxon>Pseudomonadales</taxon>
        <taxon>Marinobacteraceae</taxon>
        <taxon>Marinobacter</taxon>
    </lineage>
</organism>
<name>A0ABY1ZQ81_9GAMM</name>
<protein>
    <submittedName>
        <fullName evidence="2">Uncharacterized protein</fullName>
    </submittedName>
</protein>
<accession>A0ABY1ZQ81</accession>
<dbReference type="EMBL" id="SJDL01000002">
    <property type="protein sequence ID" value="TBW59099.1"/>
    <property type="molecule type" value="Genomic_DNA"/>
</dbReference>
<feature type="chain" id="PRO_5046839194" evidence="1">
    <location>
        <begin position="19"/>
        <end position="188"/>
    </location>
</feature>
<evidence type="ECO:0000256" key="1">
    <source>
        <dbReference type="SAM" id="SignalP"/>
    </source>
</evidence>
<reference evidence="2 3" key="1">
    <citation type="submission" date="2019-02" db="EMBL/GenBank/DDBJ databases">
        <title>Marinobacter halodurans sp. nov., a marine bacterium isolated from sea tidal flat.</title>
        <authorList>
            <person name="Yoo Y."/>
            <person name="Lee D.W."/>
            <person name="Kim B.S."/>
            <person name="Kim J.-J."/>
        </authorList>
    </citation>
    <scope>NUCLEOTIDE SEQUENCE [LARGE SCALE GENOMIC DNA]</scope>
    <source>
        <strain evidence="2 3">YJ-S3-2</strain>
    </source>
</reference>
<keyword evidence="1" id="KW-0732">Signal</keyword>
<proteinExistence type="predicted"/>
<gene>
    <name evidence="2" type="ORF">EZI54_01955</name>
</gene>